<name>A0ABY8QE63_9RHOB</name>
<dbReference type="Pfam" id="PF02643">
    <property type="entry name" value="DUF192"/>
    <property type="match status" value="1"/>
</dbReference>
<dbReference type="RefSeq" id="WP_282299553.1">
    <property type="nucleotide sequence ID" value="NZ_CP124616.1"/>
</dbReference>
<dbReference type="InterPro" id="IPR003795">
    <property type="entry name" value="DUF192"/>
</dbReference>
<feature type="chain" id="PRO_5045229867" evidence="1">
    <location>
        <begin position="24"/>
        <end position="158"/>
    </location>
</feature>
<dbReference type="EMBL" id="CP124616">
    <property type="protein sequence ID" value="WGW02924.1"/>
    <property type="molecule type" value="Genomic_DNA"/>
</dbReference>
<accession>A0ABY8QE63</accession>
<organism evidence="2 3">
    <name type="scientific">Tropicibacter oceani</name>
    <dbReference type="NCBI Taxonomy" id="3058420"/>
    <lineage>
        <taxon>Bacteria</taxon>
        <taxon>Pseudomonadati</taxon>
        <taxon>Pseudomonadota</taxon>
        <taxon>Alphaproteobacteria</taxon>
        <taxon>Rhodobacterales</taxon>
        <taxon>Roseobacteraceae</taxon>
        <taxon>Tropicibacter</taxon>
    </lineage>
</organism>
<proteinExistence type="predicted"/>
<evidence type="ECO:0000313" key="2">
    <source>
        <dbReference type="EMBL" id="WGW02924.1"/>
    </source>
</evidence>
<dbReference type="PANTHER" id="PTHR37953:SF1">
    <property type="entry name" value="UPF0127 PROTEIN MJ1496"/>
    <property type="match status" value="1"/>
</dbReference>
<dbReference type="PANTHER" id="PTHR37953">
    <property type="entry name" value="UPF0127 PROTEIN MJ1496"/>
    <property type="match status" value="1"/>
</dbReference>
<evidence type="ECO:0000313" key="3">
    <source>
        <dbReference type="Proteomes" id="UP001241605"/>
    </source>
</evidence>
<keyword evidence="3" id="KW-1185">Reference proteome</keyword>
<dbReference type="Gene3D" id="2.60.120.1140">
    <property type="entry name" value="Protein of unknown function DUF192"/>
    <property type="match status" value="1"/>
</dbReference>
<feature type="signal peptide" evidence="1">
    <location>
        <begin position="1"/>
        <end position="23"/>
    </location>
</feature>
<dbReference type="Proteomes" id="UP001241605">
    <property type="component" value="Chromosome"/>
</dbReference>
<keyword evidence="1" id="KW-0732">Signal</keyword>
<sequence length="158" mass="16618">MGSRLGALTLAWGLALGATPGFAAVLCDDGAVWLRGDFGKVRFGVDVADDAAERARGLMFVEDMPSSRGMLFVYPSAQPVAFWMKNTLIGLDMIFADETGVVQKVHANAIPGDLTAIEGGGDIRYVLEINGGLAAQMGIQPGAQLRHPAIEGAAWPCE</sequence>
<evidence type="ECO:0000256" key="1">
    <source>
        <dbReference type="SAM" id="SignalP"/>
    </source>
</evidence>
<dbReference type="InterPro" id="IPR038695">
    <property type="entry name" value="Saro_0823-like_sf"/>
</dbReference>
<gene>
    <name evidence="2" type="ORF">QF118_13410</name>
</gene>
<protein>
    <submittedName>
        <fullName evidence="2">DUF192 domain-containing protein</fullName>
    </submittedName>
</protein>
<reference evidence="2 3" key="1">
    <citation type="submission" date="2023-05" db="EMBL/GenBank/DDBJ databases">
        <title>YMD87, complete Genome.</title>
        <authorList>
            <person name="Zhang J."/>
            <person name="Xu X."/>
        </authorList>
    </citation>
    <scope>NUCLEOTIDE SEQUENCE [LARGE SCALE GENOMIC DNA]</scope>
    <source>
        <strain evidence="2 3">YMD87</strain>
    </source>
</reference>